<sequence>MRPLQRRGNPPVPDRFIPHPFLAGQAEGLYHLALQIVHALCARMIHEQFTQNGGAVPGLRLLSQ</sequence>
<proteinExistence type="predicted"/>
<name>A0A1X6N4W3_9APHY</name>
<dbReference type="EMBL" id="KZ110595">
    <property type="protein sequence ID" value="OSX63644.1"/>
    <property type="molecule type" value="Genomic_DNA"/>
</dbReference>
<reference evidence="1 2" key="1">
    <citation type="submission" date="2017-04" db="EMBL/GenBank/DDBJ databases">
        <title>Genome Sequence of the Model Brown-Rot Fungus Postia placenta SB12.</title>
        <authorList>
            <consortium name="DOE Joint Genome Institute"/>
            <person name="Gaskell J."/>
            <person name="Kersten P."/>
            <person name="Larrondo L.F."/>
            <person name="Canessa P."/>
            <person name="Martinez D."/>
            <person name="Hibbett D."/>
            <person name="Schmoll M."/>
            <person name="Kubicek C.P."/>
            <person name="Martinez A.T."/>
            <person name="Yadav J."/>
            <person name="Master E."/>
            <person name="Magnuson J.K."/>
            <person name="James T."/>
            <person name="Yaver D."/>
            <person name="Berka R."/>
            <person name="Labutti K."/>
            <person name="Lipzen A."/>
            <person name="Aerts A."/>
            <person name="Barry K."/>
            <person name="Henrissat B."/>
            <person name="Blanchette R."/>
            <person name="Grigoriev I."/>
            <person name="Cullen D."/>
        </authorList>
    </citation>
    <scope>NUCLEOTIDE SEQUENCE [LARGE SCALE GENOMIC DNA]</scope>
    <source>
        <strain evidence="1 2">MAD-698-R-SB12</strain>
    </source>
</reference>
<protein>
    <submittedName>
        <fullName evidence="1">Uncharacterized protein</fullName>
    </submittedName>
</protein>
<gene>
    <name evidence="1" type="ORF">POSPLADRAFT_1039607</name>
</gene>
<dbReference type="RefSeq" id="XP_024340438.1">
    <property type="nucleotide sequence ID" value="XM_024477571.1"/>
</dbReference>
<dbReference type="AlphaFoldDB" id="A0A1X6N4W3"/>
<dbReference type="Proteomes" id="UP000194127">
    <property type="component" value="Unassembled WGS sequence"/>
</dbReference>
<accession>A0A1X6N4W3</accession>
<organism evidence="1 2">
    <name type="scientific">Postia placenta MAD-698-R-SB12</name>
    <dbReference type="NCBI Taxonomy" id="670580"/>
    <lineage>
        <taxon>Eukaryota</taxon>
        <taxon>Fungi</taxon>
        <taxon>Dikarya</taxon>
        <taxon>Basidiomycota</taxon>
        <taxon>Agaricomycotina</taxon>
        <taxon>Agaricomycetes</taxon>
        <taxon>Polyporales</taxon>
        <taxon>Adustoporiaceae</taxon>
        <taxon>Rhodonia</taxon>
    </lineage>
</organism>
<feature type="non-terminal residue" evidence="1">
    <location>
        <position position="64"/>
    </location>
</feature>
<keyword evidence="2" id="KW-1185">Reference proteome</keyword>
<evidence type="ECO:0000313" key="1">
    <source>
        <dbReference type="EMBL" id="OSX63644.1"/>
    </source>
</evidence>
<evidence type="ECO:0000313" key="2">
    <source>
        <dbReference type="Proteomes" id="UP000194127"/>
    </source>
</evidence>
<dbReference type="GeneID" id="36322521"/>